<reference evidence="3" key="1">
    <citation type="journal article" date="2019" name="Int. J. Syst. Evol. Microbiol.">
        <title>The Global Catalogue of Microorganisms (GCM) 10K type strain sequencing project: providing services to taxonomists for standard genome sequencing and annotation.</title>
        <authorList>
            <consortium name="The Broad Institute Genomics Platform"/>
            <consortium name="The Broad Institute Genome Sequencing Center for Infectious Disease"/>
            <person name="Wu L."/>
            <person name="Ma J."/>
        </authorList>
    </citation>
    <scope>NUCLEOTIDE SEQUENCE [LARGE SCALE GENOMIC DNA]</scope>
    <source>
        <strain evidence="3">JCM 31696</strain>
    </source>
</reference>
<accession>A0ABW3CNC4</accession>
<comment type="caution">
    <text evidence="2">The sequence shown here is derived from an EMBL/GenBank/DDBJ whole genome shotgun (WGS) entry which is preliminary data.</text>
</comment>
<sequence>RDLRRVLAEESRQGWSVEDGHITEGLTSIAACAFDHTGHPTAAITVTFRHESHPPETWPTLATPIRQAAKTLTTRLTGRPPHTPGVTP</sequence>
<protein>
    <submittedName>
        <fullName evidence="2">IclR family transcriptional regulator C-terminal domain-containing protein</fullName>
    </submittedName>
</protein>
<dbReference type="Proteomes" id="UP001597083">
    <property type="component" value="Unassembled WGS sequence"/>
</dbReference>
<dbReference type="InterPro" id="IPR029016">
    <property type="entry name" value="GAF-like_dom_sf"/>
</dbReference>
<dbReference type="EMBL" id="JBHTIR010003922">
    <property type="protein sequence ID" value="MFD0856034.1"/>
    <property type="molecule type" value="Genomic_DNA"/>
</dbReference>
<evidence type="ECO:0000259" key="1">
    <source>
        <dbReference type="PROSITE" id="PS51078"/>
    </source>
</evidence>
<dbReference type="Pfam" id="PF01614">
    <property type="entry name" value="IclR_C"/>
    <property type="match status" value="1"/>
</dbReference>
<feature type="non-terminal residue" evidence="2">
    <location>
        <position position="1"/>
    </location>
</feature>
<dbReference type="SUPFAM" id="SSF55781">
    <property type="entry name" value="GAF domain-like"/>
    <property type="match status" value="1"/>
</dbReference>
<dbReference type="PROSITE" id="PS51078">
    <property type="entry name" value="ICLR_ED"/>
    <property type="match status" value="1"/>
</dbReference>
<organism evidence="2 3">
    <name type="scientific">Actinomadura adrarensis</name>
    <dbReference type="NCBI Taxonomy" id="1819600"/>
    <lineage>
        <taxon>Bacteria</taxon>
        <taxon>Bacillati</taxon>
        <taxon>Actinomycetota</taxon>
        <taxon>Actinomycetes</taxon>
        <taxon>Streptosporangiales</taxon>
        <taxon>Thermomonosporaceae</taxon>
        <taxon>Actinomadura</taxon>
    </lineage>
</organism>
<name>A0ABW3CNC4_9ACTN</name>
<evidence type="ECO:0000313" key="3">
    <source>
        <dbReference type="Proteomes" id="UP001597083"/>
    </source>
</evidence>
<gene>
    <name evidence="2" type="ORF">ACFQ07_27590</name>
</gene>
<proteinExistence type="predicted"/>
<dbReference type="Gene3D" id="3.30.450.40">
    <property type="match status" value="1"/>
</dbReference>
<dbReference type="InterPro" id="IPR014757">
    <property type="entry name" value="Tscrpt_reg_IclR_C"/>
</dbReference>
<feature type="domain" description="IclR-ED" evidence="1">
    <location>
        <begin position="1"/>
        <end position="78"/>
    </location>
</feature>
<evidence type="ECO:0000313" key="2">
    <source>
        <dbReference type="EMBL" id="MFD0856034.1"/>
    </source>
</evidence>
<keyword evidence="3" id="KW-1185">Reference proteome</keyword>